<dbReference type="GO" id="GO:0005524">
    <property type="term" value="F:ATP binding"/>
    <property type="evidence" value="ECO:0007669"/>
    <property type="project" value="UniProtKB-UniRule"/>
</dbReference>
<comment type="catalytic activity">
    <reaction evidence="9">
        <text>L-threonyl-[protein] + ATP = O-phospho-L-threonyl-[protein] + ADP + H(+)</text>
        <dbReference type="Rhea" id="RHEA:46608"/>
        <dbReference type="Rhea" id="RHEA-COMP:11060"/>
        <dbReference type="Rhea" id="RHEA-COMP:11605"/>
        <dbReference type="ChEBI" id="CHEBI:15378"/>
        <dbReference type="ChEBI" id="CHEBI:30013"/>
        <dbReference type="ChEBI" id="CHEBI:30616"/>
        <dbReference type="ChEBI" id="CHEBI:61977"/>
        <dbReference type="ChEBI" id="CHEBI:456216"/>
        <dbReference type="EC" id="2.7.12.1"/>
    </reaction>
</comment>
<dbReference type="GeneID" id="37040629"/>
<dbReference type="Gene3D" id="3.30.200.20">
    <property type="entry name" value="Phosphorylase Kinase, domain 1"/>
    <property type="match status" value="1"/>
</dbReference>
<evidence type="ECO:0000256" key="13">
    <source>
        <dbReference type="SAM" id="MobiDB-lite"/>
    </source>
</evidence>
<dbReference type="PANTHER" id="PTHR24058">
    <property type="entry name" value="DUAL SPECIFICITY PROTEIN KINASE"/>
    <property type="match status" value="1"/>
</dbReference>
<feature type="binding site" evidence="11">
    <location>
        <position position="115"/>
    </location>
    <ligand>
        <name>ATP</name>
        <dbReference type="ChEBI" id="CHEBI:30616"/>
    </ligand>
</feature>
<dbReference type="PROSITE" id="PS00108">
    <property type="entry name" value="PROTEIN_KINASE_ST"/>
    <property type="match status" value="1"/>
</dbReference>
<dbReference type="OrthoDB" id="9332038at2759"/>
<dbReference type="InterPro" id="IPR011009">
    <property type="entry name" value="Kinase-like_dom_sf"/>
</dbReference>
<feature type="compositionally biased region" description="Low complexity" evidence="13">
    <location>
        <begin position="474"/>
        <end position="497"/>
    </location>
</feature>
<evidence type="ECO:0000256" key="12">
    <source>
        <dbReference type="RuleBase" id="RU000304"/>
    </source>
</evidence>
<dbReference type="Pfam" id="PF00069">
    <property type="entry name" value="Pkinase"/>
    <property type="match status" value="1"/>
</dbReference>
<dbReference type="GO" id="GO:0004712">
    <property type="term" value="F:protein serine/threonine/tyrosine kinase activity"/>
    <property type="evidence" value="ECO:0007669"/>
    <property type="project" value="UniProtKB-EC"/>
</dbReference>
<evidence type="ECO:0000256" key="9">
    <source>
        <dbReference type="ARBA" id="ARBA00049308"/>
    </source>
</evidence>
<dbReference type="GO" id="GO:0005856">
    <property type="term" value="C:cytoskeleton"/>
    <property type="evidence" value="ECO:0007669"/>
    <property type="project" value="TreeGrafter"/>
</dbReference>
<dbReference type="InterPro" id="IPR017441">
    <property type="entry name" value="Protein_kinase_ATP_BS"/>
</dbReference>
<evidence type="ECO:0000256" key="11">
    <source>
        <dbReference type="PROSITE-ProRule" id="PRU10141"/>
    </source>
</evidence>
<feature type="domain" description="Protein kinase" evidence="14">
    <location>
        <begin position="86"/>
        <end position="382"/>
    </location>
</feature>
<evidence type="ECO:0000256" key="3">
    <source>
        <dbReference type="ARBA" id="ARBA00022527"/>
    </source>
</evidence>
<dbReference type="EMBL" id="KZ819635">
    <property type="protein sequence ID" value="PWN91447.1"/>
    <property type="molecule type" value="Genomic_DNA"/>
</dbReference>
<dbReference type="InterPro" id="IPR000719">
    <property type="entry name" value="Prot_kinase_dom"/>
</dbReference>
<comment type="catalytic activity">
    <reaction evidence="8">
        <text>L-seryl-[protein] + ATP = O-phospho-L-seryl-[protein] + ADP + H(+)</text>
        <dbReference type="Rhea" id="RHEA:17989"/>
        <dbReference type="Rhea" id="RHEA-COMP:9863"/>
        <dbReference type="Rhea" id="RHEA-COMP:11604"/>
        <dbReference type="ChEBI" id="CHEBI:15378"/>
        <dbReference type="ChEBI" id="CHEBI:29999"/>
        <dbReference type="ChEBI" id="CHEBI:30616"/>
        <dbReference type="ChEBI" id="CHEBI:83421"/>
        <dbReference type="ChEBI" id="CHEBI:456216"/>
        <dbReference type="EC" id="2.7.12.1"/>
    </reaction>
</comment>
<dbReference type="EC" id="2.7.12.1" evidence="2"/>
<dbReference type="Gene3D" id="3.30.10.30">
    <property type="entry name" value="DYRK"/>
    <property type="match status" value="1"/>
</dbReference>
<proteinExistence type="inferred from homology"/>
<keyword evidence="6 15" id="KW-0418">Kinase</keyword>
<evidence type="ECO:0000256" key="2">
    <source>
        <dbReference type="ARBA" id="ARBA00013203"/>
    </source>
</evidence>
<accession>A0A316YPY6</accession>
<dbReference type="CDD" id="cd14210">
    <property type="entry name" value="PKc_DYRK"/>
    <property type="match status" value="1"/>
</dbReference>
<evidence type="ECO:0000256" key="1">
    <source>
        <dbReference type="ARBA" id="ARBA00008867"/>
    </source>
</evidence>
<dbReference type="InterPro" id="IPR042521">
    <property type="entry name" value="DYRK"/>
</dbReference>
<keyword evidence="5 11" id="KW-0547">Nucleotide-binding</keyword>
<dbReference type="SUPFAM" id="SSF56112">
    <property type="entry name" value="Protein kinase-like (PK-like)"/>
    <property type="match status" value="1"/>
</dbReference>
<keyword evidence="3 12" id="KW-0723">Serine/threonine-protein kinase</keyword>
<evidence type="ECO:0000259" key="14">
    <source>
        <dbReference type="PROSITE" id="PS50011"/>
    </source>
</evidence>
<organism evidence="15 16">
    <name type="scientific">Acaromyces ingoldii</name>
    <dbReference type="NCBI Taxonomy" id="215250"/>
    <lineage>
        <taxon>Eukaryota</taxon>
        <taxon>Fungi</taxon>
        <taxon>Dikarya</taxon>
        <taxon>Basidiomycota</taxon>
        <taxon>Ustilaginomycotina</taxon>
        <taxon>Exobasidiomycetes</taxon>
        <taxon>Exobasidiales</taxon>
        <taxon>Cryptobasidiaceae</taxon>
        <taxon>Acaromyces</taxon>
    </lineage>
</organism>
<dbReference type="PANTHER" id="PTHR24058:SF22">
    <property type="entry name" value="DUAL SPECIFICITY TYROSINE-PHOSPHORYLATION-REGULATED KINASE 4"/>
    <property type="match status" value="1"/>
</dbReference>
<evidence type="ECO:0000256" key="8">
    <source>
        <dbReference type="ARBA" id="ARBA00049003"/>
    </source>
</evidence>
<comment type="catalytic activity">
    <reaction evidence="10">
        <text>L-tyrosyl-[protein] + ATP = O-phospho-L-tyrosyl-[protein] + ADP + H(+)</text>
        <dbReference type="Rhea" id="RHEA:10596"/>
        <dbReference type="Rhea" id="RHEA-COMP:10136"/>
        <dbReference type="Rhea" id="RHEA-COMP:20101"/>
        <dbReference type="ChEBI" id="CHEBI:15378"/>
        <dbReference type="ChEBI" id="CHEBI:30616"/>
        <dbReference type="ChEBI" id="CHEBI:46858"/>
        <dbReference type="ChEBI" id="CHEBI:61978"/>
        <dbReference type="ChEBI" id="CHEBI:456216"/>
        <dbReference type="EC" id="2.7.12.1"/>
    </reaction>
</comment>
<dbReference type="SMART" id="SM00220">
    <property type="entry name" value="S_TKc"/>
    <property type="match status" value="1"/>
</dbReference>
<dbReference type="FunCoup" id="A0A316YPY6">
    <property type="interactions" value="284"/>
</dbReference>
<evidence type="ECO:0000256" key="10">
    <source>
        <dbReference type="ARBA" id="ARBA00051680"/>
    </source>
</evidence>
<comment type="similarity">
    <text evidence="1">Belongs to the protein kinase superfamily. CMGC Ser/Thr protein kinase family. MNB/DYRK subfamily.</text>
</comment>
<keyword evidence="16" id="KW-1185">Reference proteome</keyword>
<feature type="compositionally biased region" description="Low complexity" evidence="13">
    <location>
        <begin position="440"/>
        <end position="462"/>
    </location>
</feature>
<dbReference type="Proteomes" id="UP000245768">
    <property type="component" value="Unassembled WGS sequence"/>
</dbReference>
<reference evidence="15 16" key="1">
    <citation type="journal article" date="2018" name="Mol. Biol. Evol.">
        <title>Broad Genomic Sampling Reveals a Smut Pathogenic Ancestry of the Fungal Clade Ustilaginomycotina.</title>
        <authorList>
            <person name="Kijpornyongpan T."/>
            <person name="Mondo S.J."/>
            <person name="Barry K."/>
            <person name="Sandor L."/>
            <person name="Lee J."/>
            <person name="Lipzen A."/>
            <person name="Pangilinan J."/>
            <person name="LaButti K."/>
            <person name="Hainaut M."/>
            <person name="Henrissat B."/>
            <person name="Grigoriev I.V."/>
            <person name="Spatafora J.W."/>
            <person name="Aime M.C."/>
        </authorList>
    </citation>
    <scope>NUCLEOTIDE SEQUENCE [LARGE SCALE GENOMIC DNA]</scope>
    <source>
        <strain evidence="15 16">MCA 4198</strain>
    </source>
</reference>
<dbReference type="GO" id="GO:0005737">
    <property type="term" value="C:cytoplasm"/>
    <property type="evidence" value="ECO:0007669"/>
    <property type="project" value="TreeGrafter"/>
</dbReference>
<dbReference type="InterPro" id="IPR008271">
    <property type="entry name" value="Ser/Thr_kinase_AS"/>
</dbReference>
<protein>
    <recommendedName>
        <fullName evidence="2">dual-specificity kinase</fullName>
        <ecNumber evidence="2">2.7.12.1</ecNumber>
    </recommendedName>
</protein>
<dbReference type="InterPro" id="IPR050494">
    <property type="entry name" value="Ser_Thr_dual-spec_kinase"/>
</dbReference>
<dbReference type="FunFam" id="1.10.510.10:FF:000112">
    <property type="entry name" value="Putative dual specificity tyrosine-phosphorylation-regulated kinase 2"/>
    <property type="match status" value="1"/>
</dbReference>
<dbReference type="AlphaFoldDB" id="A0A316YPY6"/>
<sequence>MLEFPDDEPPAKAYSPRQAEALWGDRLCDYELQEMRDYKEIYFAGTASAKKKNATMDSDSSANNYGYDDERGDYLVVDHDHLAYRYEVMSLLGRGSFGQVLQCRDHKTGKAVAIKLIRNKKRFHHQALVEVKILENLTKWDPNEEFNVIKMTESFYFRNHLCIAMELLSINLYELIKANNFAGFSTRLIRRFATQTLLSLSLMRHHRVVHCDLKPENILLRHPRKSAIKVIDFGSSCFEHEKVYTYIQSRFYRSPEVILGMNYHTAIDIWSLGCILAELYSGYPLFPGENEQEQLACIMEILGIPDRYLIERSSRKKLFFDSTGAPRPVVNSKGKRRRPATRSLGSALNCNDDLFLDFLQKCLHWDPERRIKPDPALRHPWIKRHTVNHEVMQASLGRSLANSFNGATASTSSSSAVRKPTSTSSQGPKVSTKYVSGHPSSLTGSTMSSSSSAGGPKTSASAYVTPARSERRTSMNSSNNPTSPLRRTRQQQQQTVS</sequence>
<dbReference type="Gene3D" id="1.10.510.10">
    <property type="entry name" value="Transferase(Phosphotransferase) domain 1"/>
    <property type="match status" value="1"/>
</dbReference>
<dbReference type="RefSeq" id="XP_025378645.1">
    <property type="nucleotide sequence ID" value="XM_025518713.1"/>
</dbReference>
<dbReference type="GO" id="GO:0004674">
    <property type="term" value="F:protein serine/threonine kinase activity"/>
    <property type="evidence" value="ECO:0007669"/>
    <property type="project" value="UniProtKB-KW"/>
</dbReference>
<name>A0A316YPY6_9BASI</name>
<keyword evidence="4" id="KW-0808">Transferase</keyword>
<dbReference type="PROSITE" id="PS00107">
    <property type="entry name" value="PROTEIN_KINASE_ATP"/>
    <property type="match status" value="1"/>
</dbReference>
<feature type="compositionally biased region" description="Low complexity" evidence="13">
    <location>
        <begin position="403"/>
        <end position="425"/>
    </location>
</feature>
<dbReference type="InParanoid" id="A0A316YPY6"/>
<dbReference type="PROSITE" id="PS50011">
    <property type="entry name" value="PROTEIN_KINASE_DOM"/>
    <property type="match status" value="1"/>
</dbReference>
<evidence type="ECO:0000256" key="6">
    <source>
        <dbReference type="ARBA" id="ARBA00022777"/>
    </source>
</evidence>
<evidence type="ECO:0000256" key="5">
    <source>
        <dbReference type="ARBA" id="ARBA00022741"/>
    </source>
</evidence>
<dbReference type="STRING" id="215250.A0A316YPY6"/>
<evidence type="ECO:0000313" key="16">
    <source>
        <dbReference type="Proteomes" id="UP000245768"/>
    </source>
</evidence>
<evidence type="ECO:0000313" key="15">
    <source>
        <dbReference type="EMBL" id="PWN91447.1"/>
    </source>
</evidence>
<feature type="region of interest" description="Disordered" evidence="13">
    <location>
        <begin position="403"/>
        <end position="497"/>
    </location>
</feature>
<evidence type="ECO:0000256" key="7">
    <source>
        <dbReference type="ARBA" id="ARBA00022840"/>
    </source>
</evidence>
<evidence type="ECO:0000256" key="4">
    <source>
        <dbReference type="ARBA" id="ARBA00022679"/>
    </source>
</evidence>
<gene>
    <name evidence="15" type="ORF">FA10DRAFT_227395</name>
</gene>
<keyword evidence="7 11" id="KW-0067">ATP-binding</keyword>